<dbReference type="PROSITE" id="PS50088">
    <property type="entry name" value="ANK_REPEAT"/>
    <property type="match status" value="1"/>
</dbReference>
<feature type="transmembrane region" description="Helical" evidence="3">
    <location>
        <begin position="329"/>
        <end position="353"/>
    </location>
</feature>
<feature type="transmembrane region" description="Helical" evidence="3">
    <location>
        <begin position="365"/>
        <end position="385"/>
    </location>
</feature>
<reference evidence="5 6" key="1">
    <citation type="submission" date="2019-03" db="EMBL/GenBank/DDBJ databases">
        <title>Deep-cultivation of Planctomycetes and their phenomic and genomic characterization uncovers novel biology.</title>
        <authorList>
            <person name="Wiegand S."/>
            <person name="Jogler M."/>
            <person name="Boedeker C."/>
            <person name="Pinto D."/>
            <person name="Vollmers J."/>
            <person name="Rivas-Marin E."/>
            <person name="Kohn T."/>
            <person name="Peeters S.H."/>
            <person name="Heuer A."/>
            <person name="Rast P."/>
            <person name="Oberbeckmann S."/>
            <person name="Bunk B."/>
            <person name="Jeske O."/>
            <person name="Meyerdierks A."/>
            <person name="Storesund J.E."/>
            <person name="Kallscheuer N."/>
            <person name="Luecker S."/>
            <person name="Lage O.M."/>
            <person name="Pohl T."/>
            <person name="Merkel B.J."/>
            <person name="Hornburger P."/>
            <person name="Mueller R.-W."/>
            <person name="Bruemmer F."/>
            <person name="Labrenz M."/>
            <person name="Spormann A.M."/>
            <person name="Op den Camp H."/>
            <person name="Overmann J."/>
            <person name="Amann R."/>
            <person name="Jetten M.S.M."/>
            <person name="Mascher T."/>
            <person name="Medema M.H."/>
            <person name="Devos D.P."/>
            <person name="Kaster A.-K."/>
            <person name="Ovreas L."/>
            <person name="Rohde M."/>
            <person name="Galperin M.Y."/>
            <person name="Jogler C."/>
        </authorList>
    </citation>
    <scope>NUCLEOTIDE SEQUENCE [LARGE SCALE GENOMIC DNA]</scope>
    <source>
        <strain evidence="5 6">Enr13</strain>
    </source>
</reference>
<dbReference type="GO" id="GO:0016747">
    <property type="term" value="F:acyltransferase activity, transferring groups other than amino-acyl groups"/>
    <property type="evidence" value="ECO:0007669"/>
    <property type="project" value="InterPro"/>
</dbReference>
<feature type="domain" description="Acyltransferase 3" evidence="4">
    <location>
        <begin position="242"/>
        <end position="477"/>
    </location>
</feature>
<keyword evidence="6" id="KW-1185">Reference proteome</keyword>
<feature type="repeat" description="ANK" evidence="1">
    <location>
        <begin position="158"/>
        <end position="190"/>
    </location>
</feature>
<evidence type="ECO:0000256" key="3">
    <source>
        <dbReference type="SAM" id="Phobius"/>
    </source>
</evidence>
<protein>
    <submittedName>
        <fullName evidence="5">Glucans biosynthesis protein</fullName>
    </submittedName>
</protein>
<dbReference type="AlphaFoldDB" id="A0A518HZJ0"/>
<dbReference type="InterPro" id="IPR002110">
    <property type="entry name" value="Ankyrin_rpt"/>
</dbReference>
<keyword evidence="1" id="KW-0040">ANK repeat</keyword>
<dbReference type="InterPro" id="IPR050623">
    <property type="entry name" value="Glucan_succinyl_AcylTrfase"/>
</dbReference>
<feature type="transmembrane region" description="Helical" evidence="3">
    <location>
        <begin position="299"/>
        <end position="317"/>
    </location>
</feature>
<sequence length="531" mass="58078">MLLGIALHGLISFIPGGGGGWAVQDTQTNVMFGVAMAAIHGFRMPLFFLISGFFTMMMLRKRGMAALLKQRFLRIFLPLVLGMFTIIPAVWAVTIYVGMQPQSSTATTKAAAAATDHDNVKTDATVDESIWIAAANGDVEAVENWLDRGGDVAHAEDDGSTALHGAFLFGRFETAELLINAGADPEVKNHRGESCIDMLSAPWGITSYVAGLVQVSAEEEDVLGGRKRIAESLDLAATIHIPTRGSVSDKLQFALFQFPVTGHLWFLWFLCWLVAGFALCVSAGRLLRIPRPARWLSASAFRYVWLIPLTMIPQALMSGDGAGFGPDTSIGLLPMPSVLAYYAVFFGFGAIYFDATGMQSDVEPVGWRSWFAVLASLLVLFPIGLAIRSQHAGLGNLASLFVQASYAWLMTFGMMGVFRQLLSRQSQTMRYLSDSSYWLYLAHIPLIIYAQYWVRDYPLPPFLKFLIVCVFTSIVLLVSYQLLIRYTPIGTLLNGKRTRPKAASDRTDSVATDSEPTTPAGRPQRAEGSVA</sequence>
<feature type="transmembrane region" description="Helical" evidence="3">
    <location>
        <begin position="397"/>
        <end position="417"/>
    </location>
</feature>
<dbReference type="KEGG" id="snep:Enr13x_61740"/>
<dbReference type="PROSITE" id="PS50297">
    <property type="entry name" value="ANK_REP_REGION"/>
    <property type="match status" value="1"/>
</dbReference>
<dbReference type="InterPro" id="IPR036770">
    <property type="entry name" value="Ankyrin_rpt-contain_sf"/>
</dbReference>
<dbReference type="EMBL" id="CP037423">
    <property type="protein sequence ID" value="QDV46265.1"/>
    <property type="molecule type" value="Genomic_DNA"/>
</dbReference>
<dbReference type="SUPFAM" id="SSF48403">
    <property type="entry name" value="Ankyrin repeat"/>
    <property type="match status" value="1"/>
</dbReference>
<dbReference type="InterPro" id="IPR002656">
    <property type="entry name" value="Acyl_transf_3_dom"/>
</dbReference>
<dbReference type="Pfam" id="PF01757">
    <property type="entry name" value="Acyl_transf_3"/>
    <property type="match status" value="2"/>
</dbReference>
<organism evidence="5 6">
    <name type="scientific">Stieleria neptunia</name>
    <dbReference type="NCBI Taxonomy" id="2527979"/>
    <lineage>
        <taxon>Bacteria</taxon>
        <taxon>Pseudomonadati</taxon>
        <taxon>Planctomycetota</taxon>
        <taxon>Planctomycetia</taxon>
        <taxon>Pirellulales</taxon>
        <taxon>Pirellulaceae</taxon>
        <taxon>Stieleria</taxon>
    </lineage>
</organism>
<keyword evidence="3" id="KW-1133">Transmembrane helix</keyword>
<dbReference type="Pfam" id="PF12796">
    <property type="entry name" value="Ank_2"/>
    <property type="match status" value="1"/>
</dbReference>
<feature type="transmembrane region" description="Helical" evidence="3">
    <location>
        <begin position="465"/>
        <end position="484"/>
    </location>
</feature>
<evidence type="ECO:0000313" key="5">
    <source>
        <dbReference type="EMBL" id="QDV46265.1"/>
    </source>
</evidence>
<evidence type="ECO:0000256" key="2">
    <source>
        <dbReference type="SAM" id="MobiDB-lite"/>
    </source>
</evidence>
<dbReference type="PANTHER" id="PTHR36927:SF1">
    <property type="entry name" value="MDO-LIKE PROTEIN"/>
    <property type="match status" value="1"/>
</dbReference>
<feature type="transmembrane region" description="Helical" evidence="3">
    <location>
        <begin position="265"/>
        <end position="287"/>
    </location>
</feature>
<feature type="domain" description="Acyltransferase 3" evidence="4">
    <location>
        <begin position="1"/>
        <end position="99"/>
    </location>
</feature>
<accession>A0A518HZJ0</accession>
<evidence type="ECO:0000256" key="1">
    <source>
        <dbReference type="PROSITE-ProRule" id="PRU00023"/>
    </source>
</evidence>
<feature type="transmembrane region" description="Helical" evidence="3">
    <location>
        <begin position="32"/>
        <end position="54"/>
    </location>
</feature>
<proteinExistence type="predicted"/>
<dbReference type="Gene3D" id="1.25.40.20">
    <property type="entry name" value="Ankyrin repeat-containing domain"/>
    <property type="match status" value="1"/>
</dbReference>
<feature type="transmembrane region" description="Helical" evidence="3">
    <location>
        <begin position="437"/>
        <end position="453"/>
    </location>
</feature>
<feature type="region of interest" description="Disordered" evidence="2">
    <location>
        <begin position="496"/>
        <end position="531"/>
    </location>
</feature>
<gene>
    <name evidence="5" type="ORF">Enr13x_61740</name>
</gene>
<feature type="transmembrane region" description="Helical" evidence="3">
    <location>
        <begin position="75"/>
        <end position="99"/>
    </location>
</feature>
<name>A0A518HZJ0_9BACT</name>
<dbReference type="PANTHER" id="PTHR36927">
    <property type="entry name" value="BLR4337 PROTEIN"/>
    <property type="match status" value="1"/>
</dbReference>
<dbReference type="Proteomes" id="UP000319004">
    <property type="component" value="Chromosome"/>
</dbReference>
<keyword evidence="3" id="KW-0472">Membrane</keyword>
<keyword evidence="3" id="KW-0812">Transmembrane</keyword>
<evidence type="ECO:0000259" key="4">
    <source>
        <dbReference type="Pfam" id="PF01757"/>
    </source>
</evidence>
<dbReference type="SMART" id="SM00248">
    <property type="entry name" value="ANK"/>
    <property type="match status" value="2"/>
</dbReference>
<evidence type="ECO:0000313" key="6">
    <source>
        <dbReference type="Proteomes" id="UP000319004"/>
    </source>
</evidence>